<comment type="caution">
    <text evidence="2">The sequence shown here is derived from an EMBL/GenBank/DDBJ whole genome shotgun (WGS) entry which is preliminary data.</text>
</comment>
<keyword evidence="1" id="KW-0812">Transmembrane</keyword>
<accession>A0A1W9NY97</accession>
<evidence type="ECO:0000256" key="1">
    <source>
        <dbReference type="SAM" id="Phobius"/>
    </source>
</evidence>
<keyword evidence="1" id="KW-1133">Transmembrane helix</keyword>
<evidence type="ECO:0000313" key="2">
    <source>
        <dbReference type="EMBL" id="OQX51115.1"/>
    </source>
</evidence>
<name>A0A1W9NY97_UNCC3</name>
<dbReference type="AlphaFoldDB" id="A0A1W9NY97"/>
<keyword evidence="1" id="KW-0472">Membrane</keyword>
<protein>
    <submittedName>
        <fullName evidence="2">Uncharacterized protein</fullName>
    </submittedName>
</protein>
<sequence>MKVKDTLLIKLLYLVVFLLFFIIGGLWLWQSFLLKTYTIDHLKTPTPKQLQRFSFKPDPEVLKELNTEDVN</sequence>
<dbReference type="EMBL" id="MZGJ01000008">
    <property type="protein sequence ID" value="OQX51115.1"/>
    <property type="molecule type" value="Genomic_DNA"/>
</dbReference>
<dbReference type="STRING" id="1968527.B5M47_01960"/>
<feature type="transmembrane region" description="Helical" evidence="1">
    <location>
        <begin position="7"/>
        <end position="29"/>
    </location>
</feature>
<organism evidence="2 3">
    <name type="scientific">candidate division CPR3 bacterium 4484_211</name>
    <dbReference type="NCBI Taxonomy" id="1968527"/>
    <lineage>
        <taxon>Bacteria</taxon>
        <taxon>Bacteria division CPR3</taxon>
    </lineage>
</organism>
<dbReference type="Proteomes" id="UP000192520">
    <property type="component" value="Unassembled WGS sequence"/>
</dbReference>
<gene>
    <name evidence="2" type="ORF">B5M47_01960</name>
</gene>
<evidence type="ECO:0000313" key="3">
    <source>
        <dbReference type="Proteomes" id="UP000192520"/>
    </source>
</evidence>
<reference evidence="3" key="1">
    <citation type="submission" date="2017-03" db="EMBL/GenBank/DDBJ databases">
        <title>Novel pathways for hydrocarbon cycling and metabolic interdependencies in hydrothermal sediment communities.</title>
        <authorList>
            <person name="Dombrowski N."/>
            <person name="Seitz K."/>
            <person name="Teske A."/>
            <person name="Baker B."/>
        </authorList>
    </citation>
    <scope>NUCLEOTIDE SEQUENCE [LARGE SCALE GENOMIC DNA]</scope>
</reference>
<proteinExistence type="predicted"/>